<dbReference type="Proteomes" id="UP000218968">
    <property type="component" value="Chromosome"/>
</dbReference>
<organism evidence="1 2">
    <name type="scientific">Luteimonas chenhongjianii</name>
    <dbReference type="NCBI Taxonomy" id="2006110"/>
    <lineage>
        <taxon>Bacteria</taxon>
        <taxon>Pseudomonadati</taxon>
        <taxon>Pseudomonadota</taxon>
        <taxon>Gammaproteobacteria</taxon>
        <taxon>Lysobacterales</taxon>
        <taxon>Lysobacteraceae</taxon>
        <taxon>Luteimonas</taxon>
    </lineage>
</organism>
<proteinExistence type="predicted"/>
<keyword evidence="2" id="KW-1185">Reference proteome</keyword>
<reference evidence="2" key="1">
    <citation type="submission" date="2017-09" db="EMBL/GenBank/DDBJ databases">
        <title>Luteimonas liuhanmingii sp.nov., isolated from the intestinal contents of Tibetan Plateau Pika in Yushu, Qinghai Province, China.</title>
        <authorList>
            <person name="Gui Z."/>
        </authorList>
    </citation>
    <scope>NUCLEOTIDE SEQUENCE [LARGE SCALE GENOMIC DNA]</scope>
    <source>
        <strain evidence="2">100111</strain>
    </source>
</reference>
<dbReference type="EMBL" id="CP023406">
    <property type="protein sequence ID" value="ATD66740.1"/>
    <property type="molecule type" value="Genomic_DNA"/>
</dbReference>
<dbReference type="OrthoDB" id="8888710at2"/>
<dbReference type="RefSeq" id="WP_096297066.1">
    <property type="nucleotide sequence ID" value="NZ_CP023406.1"/>
</dbReference>
<dbReference type="InterPro" id="IPR010836">
    <property type="entry name" value="SapC"/>
</dbReference>
<dbReference type="Pfam" id="PF07277">
    <property type="entry name" value="SapC"/>
    <property type="match status" value="1"/>
</dbReference>
<gene>
    <name evidence="1" type="ORF">CNR27_04170</name>
</gene>
<protein>
    <submittedName>
        <fullName evidence="1">Peptidase</fullName>
    </submittedName>
</protein>
<dbReference type="KEGG" id="lum:CNR27_04170"/>
<evidence type="ECO:0000313" key="1">
    <source>
        <dbReference type="EMBL" id="ATD66740.1"/>
    </source>
</evidence>
<accession>A0A290XCA5</accession>
<sequence length="233" mass="25706">MTNHVQLDPVAHRDLRIDIRHAPSLGDDVMVAPTFPEEFRDLQPHYPVVFRVDGDRVQPLALLGLQQGSNLFLDASGWGAHHVPLAIARQPFLIGMSGGSSTIHIDLDHPRARSGEGEPLFLAHGGIAPHLQRIQEILLRLQAGIAALPDFVAALQSHALLEPFTLDIRLDDGQPHRLSGFHIIDEARLRALDGAAIAALHTGGHLEPIYMAIASMSRFRDLIDRMNRRHVRA</sequence>
<name>A0A290XCA5_9GAMM</name>
<dbReference type="AlphaFoldDB" id="A0A290XCA5"/>
<evidence type="ECO:0000313" key="2">
    <source>
        <dbReference type="Proteomes" id="UP000218968"/>
    </source>
</evidence>